<dbReference type="Proteomes" id="UP001138500">
    <property type="component" value="Unassembled WGS sequence"/>
</dbReference>
<organism evidence="2 3">
    <name type="scientific">Teratosphaeria destructans</name>
    <dbReference type="NCBI Taxonomy" id="418781"/>
    <lineage>
        <taxon>Eukaryota</taxon>
        <taxon>Fungi</taxon>
        <taxon>Dikarya</taxon>
        <taxon>Ascomycota</taxon>
        <taxon>Pezizomycotina</taxon>
        <taxon>Dothideomycetes</taxon>
        <taxon>Dothideomycetidae</taxon>
        <taxon>Mycosphaerellales</taxon>
        <taxon>Teratosphaeriaceae</taxon>
        <taxon>Teratosphaeria</taxon>
    </lineage>
</organism>
<dbReference type="AlphaFoldDB" id="A0A9W7SKX9"/>
<keyword evidence="1" id="KW-0732">Signal</keyword>
<name>A0A9W7SKX9_9PEZI</name>
<accession>A0A9W7SKX9</accession>
<evidence type="ECO:0008006" key="4">
    <source>
        <dbReference type="Google" id="ProtNLM"/>
    </source>
</evidence>
<sequence>MRLGPLIGGFLLLRSASSLPSPPASDDNVPTLQAAGEQLERISHLETRGTFGDLTCFGRFLGGSSSRVVELDTQINWSLSTPEVEPRTEPPPGYRFYDLIGSRTLSFLALRRPILGSEDFTGVVWLRNLGQRTRHVSLIRSLVPGEDGAGQSEICVGSYEVRSGTTTTSITFDWLPSASYVLRLND</sequence>
<evidence type="ECO:0000313" key="3">
    <source>
        <dbReference type="Proteomes" id="UP001138500"/>
    </source>
</evidence>
<reference evidence="2 3" key="1">
    <citation type="journal article" date="2018" name="IMA Fungus">
        <title>IMA Genome-F 10: Nine draft genome sequences of Claviceps purpurea s.lat., including C. arundinis, C. humidiphila, and C. cf. spartinae, pseudomolecules for the pitch canker pathogen Fusarium circinatum, draft genome of Davidsoniella eucalypti, Grosmannia galeiformis, Quambalaria eucalypti, and Teratosphaeria destructans.</title>
        <authorList>
            <person name="Wingfield B.D."/>
            <person name="Liu M."/>
            <person name="Nguyen H.D."/>
            <person name="Lane F.A."/>
            <person name="Morgan S.W."/>
            <person name="De Vos L."/>
            <person name="Wilken P.M."/>
            <person name="Duong T.A."/>
            <person name="Aylward J."/>
            <person name="Coetzee M.P."/>
            <person name="Dadej K."/>
            <person name="De Beer Z.W."/>
            <person name="Findlay W."/>
            <person name="Havenga M."/>
            <person name="Kolarik M."/>
            <person name="Menzies J.G."/>
            <person name="Naidoo K."/>
            <person name="Pochopski O."/>
            <person name="Shoukouhi P."/>
            <person name="Santana Q.C."/>
            <person name="Seifert K.A."/>
            <person name="Soal N."/>
            <person name="Steenkamp E.T."/>
            <person name="Tatham C.T."/>
            <person name="van der Nest M.A."/>
            <person name="Wingfield M.J."/>
        </authorList>
    </citation>
    <scope>NUCLEOTIDE SEQUENCE [LARGE SCALE GENOMIC DNA]</scope>
    <source>
        <strain evidence="2">CMW44962</strain>
    </source>
</reference>
<evidence type="ECO:0000256" key="1">
    <source>
        <dbReference type="SAM" id="SignalP"/>
    </source>
</evidence>
<evidence type="ECO:0000313" key="2">
    <source>
        <dbReference type="EMBL" id="KAH9820943.1"/>
    </source>
</evidence>
<gene>
    <name evidence="2" type="ORF">Tdes44962_MAKER05032</name>
</gene>
<reference evidence="2 3" key="2">
    <citation type="journal article" date="2021" name="Curr. Genet.">
        <title>Genetic response to nitrogen starvation in the aggressive Eucalyptus foliar pathogen Teratosphaeria destructans.</title>
        <authorList>
            <person name="Havenga M."/>
            <person name="Wingfield B.D."/>
            <person name="Wingfield M.J."/>
            <person name="Dreyer L.L."/>
            <person name="Roets F."/>
            <person name="Aylward J."/>
        </authorList>
    </citation>
    <scope>NUCLEOTIDE SEQUENCE [LARGE SCALE GENOMIC DNA]</scope>
    <source>
        <strain evidence="2">CMW44962</strain>
    </source>
</reference>
<keyword evidence="3" id="KW-1185">Reference proteome</keyword>
<feature type="chain" id="PRO_5040995087" description="Alpha-galactosidase" evidence="1">
    <location>
        <begin position="19"/>
        <end position="186"/>
    </location>
</feature>
<feature type="signal peptide" evidence="1">
    <location>
        <begin position="1"/>
        <end position="18"/>
    </location>
</feature>
<comment type="caution">
    <text evidence="2">The sequence shown here is derived from an EMBL/GenBank/DDBJ whole genome shotgun (WGS) entry which is preliminary data.</text>
</comment>
<proteinExistence type="predicted"/>
<protein>
    <recommendedName>
        <fullName evidence="4">Alpha-galactosidase</fullName>
    </recommendedName>
</protein>
<dbReference type="EMBL" id="RIBY02002278">
    <property type="protein sequence ID" value="KAH9820943.1"/>
    <property type="molecule type" value="Genomic_DNA"/>
</dbReference>